<feature type="coiled-coil region" evidence="1">
    <location>
        <begin position="65"/>
        <end position="170"/>
    </location>
</feature>
<keyword evidence="1" id="KW-0175">Coiled coil</keyword>
<accession>A0A914E8P7</accession>
<protein>
    <submittedName>
        <fullName evidence="3">Uncharacterized protein</fullName>
    </submittedName>
</protein>
<dbReference type="WBParaSite" id="ACRNAN_scaffold645.g10816.t1">
    <property type="protein sequence ID" value="ACRNAN_scaffold645.g10816.t1"/>
    <property type="gene ID" value="ACRNAN_scaffold645.g10816"/>
</dbReference>
<sequence length="174" mass="20222">MNTLLRTGGSTSKLDLSNDLAELIEIFQRNDGPVTIGEEIEIGLEANRMSTFCDFAVVEHENIVQENIKDQLAAKERLIEDQKKLIDRYEDELARERVDRIRLEDKMKILSDENEKRLQEAMLLNQELVGQLRECERLREASFAAMIKELKRALNKCNELESEKLALILKYQEI</sequence>
<dbReference type="Proteomes" id="UP000887540">
    <property type="component" value="Unplaced"/>
</dbReference>
<reference evidence="3" key="1">
    <citation type="submission" date="2022-11" db="UniProtKB">
        <authorList>
            <consortium name="WormBaseParasite"/>
        </authorList>
    </citation>
    <scope>IDENTIFICATION</scope>
</reference>
<proteinExistence type="predicted"/>
<dbReference type="AlphaFoldDB" id="A0A914E8P7"/>
<organism evidence="2 3">
    <name type="scientific">Acrobeloides nanus</name>
    <dbReference type="NCBI Taxonomy" id="290746"/>
    <lineage>
        <taxon>Eukaryota</taxon>
        <taxon>Metazoa</taxon>
        <taxon>Ecdysozoa</taxon>
        <taxon>Nematoda</taxon>
        <taxon>Chromadorea</taxon>
        <taxon>Rhabditida</taxon>
        <taxon>Tylenchina</taxon>
        <taxon>Cephalobomorpha</taxon>
        <taxon>Cephaloboidea</taxon>
        <taxon>Cephalobidae</taxon>
        <taxon>Acrobeloides</taxon>
    </lineage>
</organism>
<evidence type="ECO:0000313" key="2">
    <source>
        <dbReference type="Proteomes" id="UP000887540"/>
    </source>
</evidence>
<name>A0A914E8P7_9BILA</name>
<evidence type="ECO:0000256" key="1">
    <source>
        <dbReference type="SAM" id="Coils"/>
    </source>
</evidence>
<evidence type="ECO:0000313" key="3">
    <source>
        <dbReference type="WBParaSite" id="ACRNAN_scaffold645.g10816.t1"/>
    </source>
</evidence>
<keyword evidence="2" id="KW-1185">Reference proteome</keyword>